<dbReference type="AlphaFoldDB" id="A0A9W7SM93"/>
<dbReference type="PANTHER" id="PTHR34598:SF3">
    <property type="entry name" value="OXIDOREDUCTASE AN1597"/>
    <property type="match status" value="1"/>
</dbReference>
<dbReference type="InterPro" id="IPR044053">
    <property type="entry name" value="AsaB-like"/>
</dbReference>
<organism evidence="3 4">
    <name type="scientific">Teratosphaeria destructans</name>
    <dbReference type="NCBI Taxonomy" id="418781"/>
    <lineage>
        <taxon>Eukaryota</taxon>
        <taxon>Fungi</taxon>
        <taxon>Dikarya</taxon>
        <taxon>Ascomycota</taxon>
        <taxon>Pezizomycotina</taxon>
        <taxon>Dothideomycetes</taxon>
        <taxon>Dothideomycetidae</taxon>
        <taxon>Mycosphaerellales</taxon>
        <taxon>Teratosphaeriaceae</taxon>
        <taxon>Teratosphaeria</taxon>
    </lineage>
</organism>
<keyword evidence="4" id="KW-1185">Reference proteome</keyword>
<dbReference type="OrthoDB" id="412788at2759"/>
<sequence length="312" mass="35473">MPGTISTVGLRATDDCVQLNYLKWIALYEKELPFQTFLPIPPDAIDQRRHNLVQEEGPPQVIEDIRGRENEFHLDVHGFQFFQHASALQGGSLYDKAAIKGIYLQEFAKFLQDNLDGADHIVVFDWRLRKATMNEKAGRLMDYTDKLQRVGPTPRVHVDCTDAGLMRRIESHCGKKAWKLLRGRVRMINMWRPVGAPIVDCPLALCDGRSYPNEGIVGVNMHKPGFLGVSGAATYREGMKWYYMNRQQDDEPVVFKNFDSDETVTPLTLHTAFYQSSIPPHSAPRESIEARALVFTDPLGEESVDIRVELDE</sequence>
<gene>
    <name evidence="3" type="ORF">Tdes44962_MAKER04584</name>
</gene>
<keyword evidence="3" id="KW-0808">Transferase</keyword>
<evidence type="ECO:0000313" key="3">
    <source>
        <dbReference type="EMBL" id="KAH9823624.1"/>
    </source>
</evidence>
<dbReference type="GO" id="GO:0008168">
    <property type="term" value="F:methyltransferase activity"/>
    <property type="evidence" value="ECO:0007669"/>
    <property type="project" value="UniProtKB-KW"/>
</dbReference>
<dbReference type="NCBIfam" id="NF041278">
    <property type="entry name" value="CmcJ_NvfI_EfuI"/>
    <property type="match status" value="1"/>
</dbReference>
<reference evidence="3 4" key="2">
    <citation type="journal article" date="2021" name="Curr. Genet.">
        <title>Genetic response to nitrogen starvation in the aggressive Eucalyptus foliar pathogen Teratosphaeria destructans.</title>
        <authorList>
            <person name="Havenga M."/>
            <person name="Wingfield B.D."/>
            <person name="Wingfield M.J."/>
            <person name="Dreyer L.L."/>
            <person name="Roets F."/>
            <person name="Aylward J."/>
        </authorList>
    </citation>
    <scope>NUCLEOTIDE SEQUENCE [LARGE SCALE GENOMIC DNA]</scope>
    <source>
        <strain evidence="3">CMW44962</strain>
    </source>
</reference>
<dbReference type="PANTHER" id="PTHR34598">
    <property type="entry name" value="BLL6449 PROTEIN"/>
    <property type="match status" value="1"/>
</dbReference>
<keyword evidence="3" id="KW-0489">Methyltransferase</keyword>
<dbReference type="EMBL" id="RIBY02002189">
    <property type="protein sequence ID" value="KAH9823624.1"/>
    <property type="molecule type" value="Genomic_DNA"/>
</dbReference>
<dbReference type="GO" id="GO:0016491">
    <property type="term" value="F:oxidoreductase activity"/>
    <property type="evidence" value="ECO:0007669"/>
    <property type="project" value="UniProtKB-KW"/>
</dbReference>
<dbReference type="Proteomes" id="UP001138500">
    <property type="component" value="Unassembled WGS sequence"/>
</dbReference>
<evidence type="ECO:0000256" key="2">
    <source>
        <dbReference type="ARBA" id="ARBA00023604"/>
    </source>
</evidence>
<proteinExistence type="inferred from homology"/>
<protein>
    <submittedName>
        <fullName evidence="3">Methyltransferase CmcJ</fullName>
    </submittedName>
</protein>
<evidence type="ECO:0000256" key="1">
    <source>
        <dbReference type="ARBA" id="ARBA00023002"/>
    </source>
</evidence>
<keyword evidence="1" id="KW-0560">Oxidoreductase</keyword>
<accession>A0A9W7SM93</accession>
<name>A0A9W7SM93_9PEZI</name>
<comment type="similarity">
    <text evidence="2">Belongs to the asaB hydroxylase/desaturase family.</text>
</comment>
<dbReference type="GO" id="GO:0032259">
    <property type="term" value="P:methylation"/>
    <property type="evidence" value="ECO:0007669"/>
    <property type="project" value="UniProtKB-KW"/>
</dbReference>
<comment type="caution">
    <text evidence="3">The sequence shown here is derived from an EMBL/GenBank/DDBJ whole genome shotgun (WGS) entry which is preliminary data.</text>
</comment>
<reference evidence="3 4" key="1">
    <citation type="journal article" date="2018" name="IMA Fungus">
        <title>IMA Genome-F 10: Nine draft genome sequences of Claviceps purpurea s.lat., including C. arundinis, C. humidiphila, and C. cf. spartinae, pseudomolecules for the pitch canker pathogen Fusarium circinatum, draft genome of Davidsoniella eucalypti, Grosmannia galeiformis, Quambalaria eucalypti, and Teratosphaeria destructans.</title>
        <authorList>
            <person name="Wingfield B.D."/>
            <person name="Liu M."/>
            <person name="Nguyen H.D."/>
            <person name="Lane F.A."/>
            <person name="Morgan S.W."/>
            <person name="De Vos L."/>
            <person name="Wilken P.M."/>
            <person name="Duong T.A."/>
            <person name="Aylward J."/>
            <person name="Coetzee M.P."/>
            <person name="Dadej K."/>
            <person name="De Beer Z.W."/>
            <person name="Findlay W."/>
            <person name="Havenga M."/>
            <person name="Kolarik M."/>
            <person name="Menzies J.G."/>
            <person name="Naidoo K."/>
            <person name="Pochopski O."/>
            <person name="Shoukouhi P."/>
            <person name="Santana Q.C."/>
            <person name="Seifert K.A."/>
            <person name="Soal N."/>
            <person name="Steenkamp E.T."/>
            <person name="Tatham C.T."/>
            <person name="van der Nest M.A."/>
            <person name="Wingfield M.J."/>
        </authorList>
    </citation>
    <scope>NUCLEOTIDE SEQUENCE [LARGE SCALE GENOMIC DNA]</scope>
    <source>
        <strain evidence="3">CMW44962</strain>
    </source>
</reference>
<evidence type="ECO:0000313" key="4">
    <source>
        <dbReference type="Proteomes" id="UP001138500"/>
    </source>
</evidence>